<evidence type="ECO:0000313" key="6">
    <source>
        <dbReference type="EMBL" id="CAF3899471.1"/>
    </source>
</evidence>
<dbReference type="SUPFAM" id="SSF51246">
    <property type="entry name" value="Rudiment single hybrid motif"/>
    <property type="match status" value="1"/>
</dbReference>
<dbReference type="InterPro" id="IPR011761">
    <property type="entry name" value="ATP-grasp"/>
</dbReference>
<dbReference type="Proteomes" id="UP000681722">
    <property type="component" value="Unassembled WGS sequence"/>
</dbReference>
<evidence type="ECO:0000259" key="4">
    <source>
        <dbReference type="PROSITE" id="PS50975"/>
    </source>
</evidence>
<proteinExistence type="predicted"/>
<protein>
    <recommendedName>
        <fullName evidence="4">ATP-grasp domain-containing protein</fullName>
    </recommendedName>
</protein>
<dbReference type="Gene3D" id="3.30.1490.20">
    <property type="entry name" value="ATP-grasp fold, A domain"/>
    <property type="match status" value="1"/>
</dbReference>
<evidence type="ECO:0000256" key="1">
    <source>
        <dbReference type="ARBA" id="ARBA00022840"/>
    </source>
</evidence>
<dbReference type="EMBL" id="CAJNOQ010006451">
    <property type="protein sequence ID" value="CAF1135790.1"/>
    <property type="molecule type" value="Genomic_DNA"/>
</dbReference>
<dbReference type="Gene3D" id="3.30.470.20">
    <property type="entry name" value="ATP-grasp fold, B domain"/>
    <property type="match status" value="2"/>
</dbReference>
<organism evidence="5 7">
    <name type="scientific">Didymodactylos carnosus</name>
    <dbReference type="NCBI Taxonomy" id="1234261"/>
    <lineage>
        <taxon>Eukaryota</taxon>
        <taxon>Metazoa</taxon>
        <taxon>Spiralia</taxon>
        <taxon>Gnathifera</taxon>
        <taxon>Rotifera</taxon>
        <taxon>Eurotatoria</taxon>
        <taxon>Bdelloidea</taxon>
        <taxon>Philodinida</taxon>
        <taxon>Philodinidae</taxon>
        <taxon>Didymodactylos</taxon>
    </lineage>
</organism>
<dbReference type="InterPro" id="IPR050856">
    <property type="entry name" value="Biotin_carboxylase_complex"/>
</dbReference>
<dbReference type="InterPro" id="IPR005479">
    <property type="entry name" value="CPAse_ATP-bd"/>
</dbReference>
<dbReference type="PROSITE" id="PS50975">
    <property type="entry name" value="ATP_GRASP"/>
    <property type="match status" value="1"/>
</dbReference>
<keyword evidence="7" id="KW-1185">Reference proteome</keyword>
<accession>A0A814RLJ7</accession>
<dbReference type="GO" id="GO:0046872">
    <property type="term" value="F:metal ion binding"/>
    <property type="evidence" value="ECO:0007669"/>
    <property type="project" value="InterPro"/>
</dbReference>
<dbReference type="SUPFAM" id="SSF56059">
    <property type="entry name" value="Glutathione synthetase ATP-binding domain-like"/>
    <property type="match status" value="1"/>
</dbReference>
<evidence type="ECO:0000256" key="3">
    <source>
        <dbReference type="PROSITE-ProRule" id="PRU00409"/>
    </source>
</evidence>
<keyword evidence="2" id="KW-0092">Biotin</keyword>
<dbReference type="InterPro" id="IPR011054">
    <property type="entry name" value="Rudment_hybrid_motif"/>
</dbReference>
<dbReference type="EMBL" id="CAJOBC010006450">
    <property type="protein sequence ID" value="CAF3899471.1"/>
    <property type="molecule type" value="Genomic_DNA"/>
</dbReference>
<keyword evidence="3" id="KW-0547">Nucleotide-binding</keyword>
<evidence type="ECO:0000313" key="5">
    <source>
        <dbReference type="EMBL" id="CAF1135790.1"/>
    </source>
</evidence>
<dbReference type="AlphaFoldDB" id="A0A814RLJ7"/>
<reference evidence="5" key="1">
    <citation type="submission" date="2021-02" db="EMBL/GenBank/DDBJ databases">
        <authorList>
            <person name="Nowell W R."/>
        </authorList>
    </citation>
    <scope>NUCLEOTIDE SEQUENCE</scope>
</reference>
<dbReference type="PANTHER" id="PTHR18866">
    <property type="entry name" value="CARBOXYLASE:PYRUVATE/ACETYL-COA/PROPIONYL-COA CARBOXYLASE"/>
    <property type="match status" value="1"/>
</dbReference>
<dbReference type="OrthoDB" id="196847at2759"/>
<dbReference type="InterPro" id="IPR013815">
    <property type="entry name" value="ATP_grasp_subdomain_1"/>
</dbReference>
<feature type="domain" description="ATP-grasp" evidence="4">
    <location>
        <begin position="21"/>
        <end position="230"/>
    </location>
</feature>
<dbReference type="Pfam" id="PF02786">
    <property type="entry name" value="CPSase_L_D2"/>
    <property type="match status" value="1"/>
</dbReference>
<sequence length="323" mass="36736">MEHAGSCRNAVVTGRYEFTPLRVSAELHLELRSAFSTHKWCRLNDINQIGGYLILVKATGGGGGIGVQICNNDNKLLLAIQQCRNKAELYFDNNDIYIEKYYPNSRHIEVQVFGNDYGEIIHLGTRECSIQRRYQKIIEESPSPFFLNNNDIILGNLYTCVIKLAKSVNYNSVGTIEFLLVENGPNDDDTVCLFTKWYVEVRICVEDPNHDYIPSSGLITFVKWPNHYSWLRIDTWITIVLKSIHFIPNGIYVLRGGTETTIQNYPGQLPLRVYGIQSCGPMDQLSCQLANLIVGNQLNSSEDKHKVSRGLRSISFEHSFHLL</sequence>
<evidence type="ECO:0000313" key="7">
    <source>
        <dbReference type="Proteomes" id="UP000663829"/>
    </source>
</evidence>
<name>A0A814RLJ7_9BILA</name>
<keyword evidence="1 3" id="KW-0067">ATP-binding</keyword>
<comment type="caution">
    <text evidence="5">The sequence shown here is derived from an EMBL/GenBank/DDBJ whole genome shotgun (WGS) entry which is preliminary data.</text>
</comment>
<evidence type="ECO:0000256" key="2">
    <source>
        <dbReference type="ARBA" id="ARBA00023267"/>
    </source>
</evidence>
<dbReference type="GO" id="GO:0005524">
    <property type="term" value="F:ATP binding"/>
    <property type="evidence" value="ECO:0007669"/>
    <property type="project" value="UniProtKB-UniRule"/>
</dbReference>
<dbReference type="PANTHER" id="PTHR18866:SF128">
    <property type="entry name" value="UREA AMIDOLYASE"/>
    <property type="match status" value="1"/>
</dbReference>
<dbReference type="Proteomes" id="UP000663829">
    <property type="component" value="Unassembled WGS sequence"/>
</dbReference>
<gene>
    <name evidence="5" type="ORF">GPM918_LOCUS20430</name>
    <name evidence="6" type="ORF">SRO942_LOCUS20426</name>
</gene>